<dbReference type="InterPro" id="IPR011006">
    <property type="entry name" value="CheY-like_superfamily"/>
</dbReference>
<dbReference type="SMART" id="SM00448">
    <property type="entry name" value="REC"/>
    <property type="match status" value="1"/>
</dbReference>
<evidence type="ECO:0000313" key="5">
    <source>
        <dbReference type="Proteomes" id="UP000317422"/>
    </source>
</evidence>
<dbReference type="Proteomes" id="UP000317422">
    <property type="component" value="Unassembled WGS sequence"/>
</dbReference>
<dbReference type="AlphaFoldDB" id="A0A543NLE9"/>
<keyword evidence="1 2" id="KW-0597">Phosphoprotein</keyword>
<organism evidence="4 5">
    <name type="scientific">Haloactinospora alba</name>
    <dbReference type="NCBI Taxonomy" id="405555"/>
    <lineage>
        <taxon>Bacteria</taxon>
        <taxon>Bacillati</taxon>
        <taxon>Actinomycetota</taxon>
        <taxon>Actinomycetes</taxon>
        <taxon>Streptosporangiales</taxon>
        <taxon>Nocardiopsidaceae</taxon>
        <taxon>Haloactinospora</taxon>
    </lineage>
</organism>
<feature type="modified residue" description="4-aspartylphosphate" evidence="2">
    <location>
        <position position="80"/>
    </location>
</feature>
<evidence type="ECO:0000313" key="4">
    <source>
        <dbReference type="EMBL" id="TQN32627.1"/>
    </source>
</evidence>
<dbReference type="SUPFAM" id="SSF52172">
    <property type="entry name" value="CheY-like"/>
    <property type="match status" value="1"/>
</dbReference>
<comment type="caution">
    <text evidence="4">The sequence shown here is derived from an EMBL/GenBank/DDBJ whole genome shotgun (WGS) entry which is preliminary data.</text>
</comment>
<dbReference type="EMBL" id="VFQC01000001">
    <property type="protein sequence ID" value="TQN32627.1"/>
    <property type="molecule type" value="Genomic_DNA"/>
</dbReference>
<feature type="domain" description="Response regulatory" evidence="3">
    <location>
        <begin position="31"/>
        <end position="147"/>
    </location>
</feature>
<name>A0A543NLE9_9ACTN</name>
<dbReference type="InterPro" id="IPR001789">
    <property type="entry name" value="Sig_transdc_resp-reg_receiver"/>
</dbReference>
<evidence type="ECO:0000256" key="1">
    <source>
        <dbReference type="ARBA" id="ARBA00022553"/>
    </source>
</evidence>
<evidence type="ECO:0000259" key="3">
    <source>
        <dbReference type="PROSITE" id="PS50110"/>
    </source>
</evidence>
<dbReference type="InterPro" id="IPR050595">
    <property type="entry name" value="Bact_response_regulator"/>
</dbReference>
<dbReference type="PROSITE" id="PS50110">
    <property type="entry name" value="RESPONSE_REGULATORY"/>
    <property type="match status" value="1"/>
</dbReference>
<dbReference type="Gene3D" id="3.40.50.2300">
    <property type="match status" value="1"/>
</dbReference>
<proteinExistence type="predicted"/>
<gene>
    <name evidence="4" type="ORF">FHX37_2603</name>
</gene>
<accession>A0A543NLE9</accession>
<reference evidence="4 5" key="1">
    <citation type="submission" date="2019-06" db="EMBL/GenBank/DDBJ databases">
        <title>Sequencing the genomes of 1000 actinobacteria strains.</title>
        <authorList>
            <person name="Klenk H.-P."/>
        </authorList>
    </citation>
    <scope>NUCLEOTIDE SEQUENCE [LARGE SCALE GENOMIC DNA]</scope>
    <source>
        <strain evidence="4 5">DSM 45015</strain>
    </source>
</reference>
<evidence type="ECO:0000256" key="2">
    <source>
        <dbReference type="PROSITE-ProRule" id="PRU00169"/>
    </source>
</evidence>
<protein>
    <submittedName>
        <fullName evidence="4">Response regulator receiver domain-containing protein</fullName>
    </submittedName>
</protein>
<sequence>MVRAFRPCSGIRQRQGLDAANLAGVSETLARVLVVEDNDVIRDLITVNLELEGFEVHTAVDGHECLRRASEVGPDVVTLDIMMPDLDGWIAASRLREAEETQAVKIVLITARAQDDDLRRGRELGVDAYLTKPFDPTQLVRVVRDLAGVG</sequence>
<dbReference type="GO" id="GO:0000160">
    <property type="term" value="P:phosphorelay signal transduction system"/>
    <property type="evidence" value="ECO:0007669"/>
    <property type="project" value="InterPro"/>
</dbReference>
<dbReference type="PANTHER" id="PTHR44591:SF18">
    <property type="entry name" value="REGULATORY PROTEIN"/>
    <property type="match status" value="1"/>
</dbReference>
<keyword evidence="5" id="KW-1185">Reference proteome</keyword>
<dbReference type="Pfam" id="PF00072">
    <property type="entry name" value="Response_reg"/>
    <property type="match status" value="1"/>
</dbReference>
<dbReference type="CDD" id="cd17574">
    <property type="entry name" value="REC_OmpR"/>
    <property type="match status" value="1"/>
</dbReference>
<dbReference type="PANTHER" id="PTHR44591">
    <property type="entry name" value="STRESS RESPONSE REGULATOR PROTEIN 1"/>
    <property type="match status" value="1"/>
</dbReference>